<evidence type="ECO:0000259" key="1">
    <source>
        <dbReference type="Pfam" id="PF17667"/>
    </source>
</evidence>
<gene>
    <name evidence="2" type="ORF">FOMPIDRAFT_1133186</name>
</gene>
<dbReference type="InterPro" id="IPR011009">
    <property type="entry name" value="Kinase-like_dom_sf"/>
</dbReference>
<accession>S8EZK8</accession>
<dbReference type="PROSITE" id="PS00109">
    <property type="entry name" value="PROTEIN_KINASE_TYR"/>
    <property type="match status" value="1"/>
</dbReference>
<evidence type="ECO:0000313" key="2">
    <source>
        <dbReference type="EMBL" id="EPS95080.1"/>
    </source>
</evidence>
<dbReference type="STRING" id="743788.S8EZK8"/>
<protein>
    <recommendedName>
        <fullName evidence="1">Fungal-type protein kinase domain-containing protein</fullName>
    </recommendedName>
</protein>
<dbReference type="InterPro" id="IPR040976">
    <property type="entry name" value="Pkinase_fungal"/>
</dbReference>
<dbReference type="Gene3D" id="1.10.510.10">
    <property type="entry name" value="Transferase(Phosphotransferase) domain 1"/>
    <property type="match status" value="1"/>
</dbReference>
<dbReference type="Pfam" id="PF17667">
    <property type="entry name" value="Pkinase_fungal"/>
    <property type="match status" value="1"/>
</dbReference>
<keyword evidence="3" id="KW-1185">Reference proteome</keyword>
<feature type="domain" description="Fungal-type protein kinase" evidence="1">
    <location>
        <begin position="17"/>
        <end position="380"/>
    </location>
</feature>
<organism evidence="2 3">
    <name type="scientific">Fomitopsis schrenkii</name>
    <name type="common">Brown rot fungus</name>
    <dbReference type="NCBI Taxonomy" id="2126942"/>
    <lineage>
        <taxon>Eukaryota</taxon>
        <taxon>Fungi</taxon>
        <taxon>Dikarya</taxon>
        <taxon>Basidiomycota</taxon>
        <taxon>Agaricomycotina</taxon>
        <taxon>Agaricomycetes</taxon>
        <taxon>Polyporales</taxon>
        <taxon>Fomitopsis</taxon>
    </lineage>
</organism>
<dbReference type="EMBL" id="KE504216">
    <property type="protein sequence ID" value="EPS95080.1"/>
    <property type="molecule type" value="Genomic_DNA"/>
</dbReference>
<dbReference type="eggNOG" id="ENOG502SIZI">
    <property type="taxonomic scope" value="Eukaryota"/>
</dbReference>
<dbReference type="GO" id="GO:0004672">
    <property type="term" value="F:protein kinase activity"/>
    <property type="evidence" value="ECO:0007669"/>
    <property type="project" value="InterPro"/>
</dbReference>
<dbReference type="OrthoDB" id="2801804at2759"/>
<name>S8EZK8_FOMSC</name>
<dbReference type="InterPro" id="IPR008266">
    <property type="entry name" value="Tyr_kinase_AS"/>
</dbReference>
<dbReference type="SUPFAM" id="SSF56112">
    <property type="entry name" value="Protein kinase-like (PK-like)"/>
    <property type="match status" value="1"/>
</dbReference>
<feature type="non-terminal residue" evidence="2">
    <location>
        <position position="383"/>
    </location>
</feature>
<dbReference type="PANTHER" id="PTHR38248">
    <property type="entry name" value="FUNK1 6"/>
    <property type="match status" value="1"/>
</dbReference>
<dbReference type="AlphaFoldDB" id="S8EZK8"/>
<reference evidence="2 3" key="1">
    <citation type="journal article" date="2012" name="Science">
        <title>The Paleozoic origin of enzymatic lignin decomposition reconstructed from 31 fungal genomes.</title>
        <authorList>
            <person name="Floudas D."/>
            <person name="Binder M."/>
            <person name="Riley R."/>
            <person name="Barry K."/>
            <person name="Blanchette R.A."/>
            <person name="Henrissat B."/>
            <person name="Martinez A.T."/>
            <person name="Otillar R."/>
            <person name="Spatafora J.W."/>
            <person name="Yadav J.S."/>
            <person name="Aerts A."/>
            <person name="Benoit I."/>
            <person name="Boyd A."/>
            <person name="Carlson A."/>
            <person name="Copeland A."/>
            <person name="Coutinho P.M."/>
            <person name="de Vries R.P."/>
            <person name="Ferreira P."/>
            <person name="Findley K."/>
            <person name="Foster B."/>
            <person name="Gaskell J."/>
            <person name="Glotzer D."/>
            <person name="Gorecki P."/>
            <person name="Heitman J."/>
            <person name="Hesse C."/>
            <person name="Hori C."/>
            <person name="Igarashi K."/>
            <person name="Jurgens J.A."/>
            <person name="Kallen N."/>
            <person name="Kersten P."/>
            <person name="Kohler A."/>
            <person name="Kuees U."/>
            <person name="Kumar T.K.A."/>
            <person name="Kuo A."/>
            <person name="LaButti K."/>
            <person name="Larrondo L.F."/>
            <person name="Lindquist E."/>
            <person name="Ling A."/>
            <person name="Lombard V."/>
            <person name="Lucas S."/>
            <person name="Lundell T."/>
            <person name="Martin R."/>
            <person name="McLaughlin D.J."/>
            <person name="Morgenstern I."/>
            <person name="Morin E."/>
            <person name="Murat C."/>
            <person name="Nagy L.G."/>
            <person name="Nolan M."/>
            <person name="Ohm R.A."/>
            <person name="Patyshakuliyeva A."/>
            <person name="Rokas A."/>
            <person name="Ruiz-Duenas F.J."/>
            <person name="Sabat G."/>
            <person name="Salamov A."/>
            <person name="Samejima M."/>
            <person name="Schmutz J."/>
            <person name="Slot J.C."/>
            <person name="St John F."/>
            <person name="Stenlid J."/>
            <person name="Sun H."/>
            <person name="Sun S."/>
            <person name="Syed K."/>
            <person name="Tsang A."/>
            <person name="Wiebenga A."/>
            <person name="Young D."/>
            <person name="Pisabarro A."/>
            <person name="Eastwood D.C."/>
            <person name="Martin F."/>
            <person name="Cullen D."/>
            <person name="Grigoriev I.V."/>
            <person name="Hibbett D.S."/>
        </authorList>
    </citation>
    <scope>NUCLEOTIDE SEQUENCE</scope>
    <source>
        <strain evidence="3">FP-58527</strain>
    </source>
</reference>
<proteinExistence type="predicted"/>
<dbReference type="InParanoid" id="S8EZK8"/>
<dbReference type="PANTHER" id="PTHR38248:SF2">
    <property type="entry name" value="FUNK1 11"/>
    <property type="match status" value="1"/>
</dbReference>
<dbReference type="Proteomes" id="UP000015241">
    <property type="component" value="Unassembled WGS sequence"/>
</dbReference>
<sequence>MPNLGRTYFGPCLRCSQEAQQSLRQTTQYVLEVFKRQHRLHLLTLYVFAGQARIIRWDRAGAIISTPFDFEKDPALLYRVIWRYAAMTRVQRGHDPSAVLATKDEIEEMRAFQCKPHESRLARARDNALDKPGWPVYKVTMSRAAAANEIYFVVGRCYFASNCATGRCTKGYIAYDVCGRRLVFLKDCWRSYVDDESTPSEGFMLDYLRRKNVPNVPTPLAYEDVGIHEGACQETYTQHLLATHEETGRRPIVQRHYRLVVREIGRPLEDHRTPKELAGGIYDAIQAHKHACAQELLHRDVSPRNILLFTYIDAAGREHTIGMLIDWDLAEFFKLLDRATQPTRAGTWQFMSARLLLNPGKKHEVADDIESFVHVFRWMCLRF</sequence>
<evidence type="ECO:0000313" key="3">
    <source>
        <dbReference type="Proteomes" id="UP000015241"/>
    </source>
</evidence>
<dbReference type="HOGENOM" id="CLU_006410_1_0_1"/>